<evidence type="ECO:0000313" key="3">
    <source>
        <dbReference type="Proteomes" id="UP000078302"/>
    </source>
</evidence>
<keyword evidence="1" id="KW-0472">Membrane</keyword>
<sequence length="170" mass="19066">MFSYADHRFIIGTLMAMFIAFIFSGDALGIYMLYRVFKKMSQEQKEGAKNRVKLFFAFFGRHKMLAIFAIFSIMLAASTVGVFIYMTTIFGAATAWMIFIFSLAKPKLKDAALAFRRTRRPTAPAFNMPSWTTTVPCGGPAPAAPSSMMTLDIINVRKTKTDQPICKILD</sequence>
<keyword evidence="3" id="KW-1185">Reference proteome</keyword>
<keyword evidence="1" id="KW-0812">Transmembrane</keyword>
<comment type="caution">
    <text evidence="2">The sequence shown here is derived from an EMBL/GenBank/DDBJ whole genome shotgun (WGS) entry which is preliminary data.</text>
</comment>
<keyword evidence="1" id="KW-1133">Transmembrane helix</keyword>
<name>A0A179BQ02_ACIFR</name>
<feature type="transmembrane region" description="Helical" evidence="1">
    <location>
        <begin position="83"/>
        <end position="104"/>
    </location>
</feature>
<feature type="transmembrane region" description="Helical" evidence="1">
    <location>
        <begin position="54"/>
        <end position="77"/>
    </location>
</feature>
<evidence type="ECO:0000313" key="2">
    <source>
        <dbReference type="EMBL" id="OAP93221.1"/>
    </source>
</evidence>
<dbReference type="EMBL" id="LVXZ01000013">
    <property type="protein sequence ID" value="OAP93221.1"/>
    <property type="molecule type" value="Genomic_DNA"/>
</dbReference>
<organism evidence="2 3">
    <name type="scientific">Acidithiobacillus ferrooxidans</name>
    <name type="common">Thiobacillus ferrooxidans</name>
    <dbReference type="NCBI Taxonomy" id="920"/>
    <lineage>
        <taxon>Bacteria</taxon>
        <taxon>Pseudomonadati</taxon>
        <taxon>Pseudomonadota</taxon>
        <taxon>Acidithiobacillia</taxon>
        <taxon>Acidithiobacillales</taxon>
        <taxon>Acidithiobacillaceae</taxon>
        <taxon>Acidithiobacillus</taxon>
    </lineage>
</organism>
<dbReference type="Proteomes" id="UP000078302">
    <property type="component" value="Unassembled WGS sequence"/>
</dbReference>
<protein>
    <submittedName>
        <fullName evidence="2">Uncharacterized protein</fullName>
    </submittedName>
</protein>
<proteinExistence type="predicted"/>
<dbReference type="AlphaFoldDB" id="A0A179BQ02"/>
<reference evidence="2 3" key="1">
    <citation type="submission" date="2016-04" db="EMBL/GenBank/DDBJ databases">
        <title>Acidithiobacillus ferrooxidans genome sequencing and assembly.</title>
        <authorList>
            <person name="Zhou Z."/>
        </authorList>
    </citation>
    <scope>NUCLEOTIDE SEQUENCE [LARGE SCALE GENOMIC DNA]</scope>
    <source>
        <strain evidence="2 3">BY0502</strain>
    </source>
</reference>
<evidence type="ECO:0000256" key="1">
    <source>
        <dbReference type="SAM" id="Phobius"/>
    </source>
</evidence>
<accession>A0A179BQ02</accession>
<feature type="transmembrane region" description="Helical" evidence="1">
    <location>
        <begin position="12"/>
        <end position="34"/>
    </location>
</feature>
<gene>
    <name evidence="2" type="ORF">A4H96_01295</name>
</gene>